<reference evidence="2" key="2">
    <citation type="journal article" date="2018" name="Environ. Microbiol.">
        <title>Bloom of a denitrifying methanotroph, 'Candidatus Methylomirabilis limnetica', in a deep stratified lake.</title>
        <authorList>
            <person name="Graf J.S."/>
            <person name="Mayr M.J."/>
            <person name="Marchant H.K."/>
            <person name="Tienken D."/>
            <person name="Hach P.F."/>
            <person name="Brand A."/>
            <person name="Schubert C.J."/>
            <person name="Kuypers M.M."/>
            <person name="Milucka J."/>
        </authorList>
    </citation>
    <scope>NUCLEOTIDE SEQUENCE [LARGE SCALE GENOMIC DNA]</scope>
    <source>
        <strain evidence="2">Zug</strain>
    </source>
</reference>
<dbReference type="RefSeq" id="WP_107564023.1">
    <property type="nucleotide sequence ID" value="NZ_NVQC01000038.1"/>
</dbReference>
<dbReference type="OrthoDB" id="598363at2"/>
<reference evidence="1 2" key="1">
    <citation type="submission" date="2017-09" db="EMBL/GenBank/DDBJ databases">
        <title>Bloom of a denitrifying methanotroph, Candidatus Methylomirabilis limnetica, in a deep stratified lake.</title>
        <authorList>
            <person name="Graf J.S."/>
            <person name="Marchant H.K."/>
            <person name="Tienken D."/>
            <person name="Hach P.F."/>
            <person name="Brand A."/>
            <person name="Schubert C.J."/>
            <person name="Kuypers M.M."/>
            <person name="Milucka J."/>
        </authorList>
    </citation>
    <scope>NUCLEOTIDE SEQUENCE [LARGE SCALE GENOMIC DNA]</scope>
    <source>
        <strain evidence="1 2">Zug</strain>
    </source>
</reference>
<proteinExistence type="predicted"/>
<accession>A0A2T4TUX1</accession>
<protein>
    <recommendedName>
        <fullName evidence="3">DUF4258 domain-containing protein</fullName>
    </recommendedName>
</protein>
<gene>
    <name evidence="1" type="ORF">CLG94_12495</name>
</gene>
<dbReference type="AlphaFoldDB" id="A0A2T4TUX1"/>
<comment type="caution">
    <text evidence="1">The sequence shown here is derived from an EMBL/GenBank/DDBJ whole genome shotgun (WGS) entry which is preliminary data.</text>
</comment>
<dbReference type="InterPro" id="IPR025354">
    <property type="entry name" value="DUF4258"/>
</dbReference>
<keyword evidence="2" id="KW-1185">Reference proteome</keyword>
<dbReference type="EMBL" id="NVQC01000038">
    <property type="protein sequence ID" value="PTL34911.1"/>
    <property type="molecule type" value="Genomic_DNA"/>
</dbReference>
<dbReference type="Proteomes" id="UP000241436">
    <property type="component" value="Unassembled WGS sequence"/>
</dbReference>
<name>A0A2T4TUX1_9BACT</name>
<evidence type="ECO:0000313" key="2">
    <source>
        <dbReference type="Proteomes" id="UP000241436"/>
    </source>
</evidence>
<sequence length="82" mass="9969">MIEYEFSEHAYDMLRERNIQEAWVELALEDPEKKQPKDDGMLHYIRSIEQHGGRYLRVVVNPDARPQRIVTVFFDRRVRRPQ</sequence>
<organism evidence="1 2">
    <name type="scientific">Candidatus Methylomirabilis limnetica</name>
    <dbReference type="NCBI Taxonomy" id="2033718"/>
    <lineage>
        <taxon>Bacteria</taxon>
        <taxon>Candidatus Methylomirabilota</taxon>
        <taxon>Candidatus Methylomirabilia</taxon>
        <taxon>Candidatus Methylomirabilales</taxon>
        <taxon>Candidatus Methylomirabilaceae</taxon>
        <taxon>Candidatus Methylomirabilis</taxon>
    </lineage>
</organism>
<evidence type="ECO:0008006" key="3">
    <source>
        <dbReference type="Google" id="ProtNLM"/>
    </source>
</evidence>
<evidence type="ECO:0000313" key="1">
    <source>
        <dbReference type="EMBL" id="PTL34911.1"/>
    </source>
</evidence>
<dbReference type="Pfam" id="PF14076">
    <property type="entry name" value="DUF4258"/>
    <property type="match status" value="1"/>
</dbReference>